<dbReference type="RefSeq" id="WP_073321493.1">
    <property type="nucleotide sequence ID" value="NZ_FQWD01000003.1"/>
</dbReference>
<dbReference type="CDD" id="cd02165">
    <property type="entry name" value="NMNAT"/>
    <property type="match status" value="1"/>
</dbReference>
<evidence type="ECO:0000256" key="9">
    <source>
        <dbReference type="ARBA" id="ARBA00023027"/>
    </source>
</evidence>
<dbReference type="AlphaFoldDB" id="A0A1M5J0R0"/>
<dbReference type="OrthoDB" id="5295945at2"/>
<evidence type="ECO:0000256" key="3">
    <source>
        <dbReference type="ARBA" id="ARBA00009014"/>
    </source>
</evidence>
<keyword evidence="9 11" id="KW-0520">NAD</keyword>
<dbReference type="Gene3D" id="3.40.50.620">
    <property type="entry name" value="HUPs"/>
    <property type="match status" value="1"/>
</dbReference>
<evidence type="ECO:0000256" key="2">
    <source>
        <dbReference type="ARBA" id="ARBA00005019"/>
    </source>
</evidence>
<dbReference type="Proteomes" id="UP000184520">
    <property type="component" value="Unassembled WGS sequence"/>
</dbReference>
<comment type="pathway">
    <text evidence="2 11">Cofactor biosynthesis; NAD(+) biosynthesis; deamido-NAD(+) from nicotinate D-ribonucleotide: step 1/1.</text>
</comment>
<dbReference type="PANTHER" id="PTHR39321">
    <property type="entry name" value="NICOTINATE-NUCLEOTIDE ADENYLYLTRANSFERASE-RELATED"/>
    <property type="match status" value="1"/>
</dbReference>
<dbReference type="HAMAP" id="MF_00244">
    <property type="entry name" value="NaMN_adenylyltr"/>
    <property type="match status" value="1"/>
</dbReference>
<evidence type="ECO:0000313" key="13">
    <source>
        <dbReference type="EMBL" id="SHG34132.1"/>
    </source>
</evidence>
<evidence type="ECO:0000256" key="11">
    <source>
        <dbReference type="HAMAP-Rule" id="MF_00244"/>
    </source>
</evidence>
<keyword evidence="6 11" id="KW-0548">Nucleotidyltransferase</keyword>
<dbReference type="STRING" id="634436.SAMN05216361_1892"/>
<keyword evidence="5 11" id="KW-0808">Transferase</keyword>
<dbReference type="InterPro" id="IPR005248">
    <property type="entry name" value="NadD/NMNAT"/>
</dbReference>
<name>A0A1M5J0R0_9ALTE</name>
<dbReference type="UniPathway" id="UPA00253">
    <property type="reaction ID" value="UER00332"/>
</dbReference>
<accession>A0A1M5J0R0</accession>
<keyword evidence="8 11" id="KW-0067">ATP-binding</keyword>
<dbReference type="Pfam" id="PF01467">
    <property type="entry name" value="CTP_transf_like"/>
    <property type="match status" value="1"/>
</dbReference>
<reference evidence="14" key="1">
    <citation type="submission" date="2016-11" db="EMBL/GenBank/DDBJ databases">
        <authorList>
            <person name="Varghese N."/>
            <person name="Submissions S."/>
        </authorList>
    </citation>
    <scope>NUCLEOTIDE SEQUENCE [LARGE SCALE GENOMIC DNA]</scope>
    <source>
        <strain evidence="14">CGMCC 1.8995</strain>
    </source>
</reference>
<comment type="catalytic activity">
    <reaction evidence="10 11">
        <text>nicotinate beta-D-ribonucleotide + ATP + H(+) = deamido-NAD(+) + diphosphate</text>
        <dbReference type="Rhea" id="RHEA:22860"/>
        <dbReference type="ChEBI" id="CHEBI:15378"/>
        <dbReference type="ChEBI" id="CHEBI:30616"/>
        <dbReference type="ChEBI" id="CHEBI:33019"/>
        <dbReference type="ChEBI" id="CHEBI:57502"/>
        <dbReference type="ChEBI" id="CHEBI:58437"/>
        <dbReference type="EC" id="2.7.7.18"/>
    </reaction>
</comment>
<protein>
    <recommendedName>
        <fullName evidence="11">Probable nicotinate-nucleotide adenylyltransferase</fullName>
        <ecNumber evidence="11">2.7.7.18</ecNumber>
    </recommendedName>
    <alternativeName>
        <fullName evidence="11">Deamido-NAD(+) diphosphorylase</fullName>
    </alternativeName>
    <alternativeName>
        <fullName evidence="11">Deamido-NAD(+) pyrophosphorylase</fullName>
    </alternativeName>
    <alternativeName>
        <fullName evidence="11">Nicotinate mononucleotide adenylyltransferase</fullName>
        <shortName evidence="11">NaMN adenylyltransferase</shortName>
    </alternativeName>
</protein>
<organism evidence="13 14">
    <name type="scientific">Marisediminitalea aggregata</name>
    <dbReference type="NCBI Taxonomy" id="634436"/>
    <lineage>
        <taxon>Bacteria</taxon>
        <taxon>Pseudomonadati</taxon>
        <taxon>Pseudomonadota</taxon>
        <taxon>Gammaproteobacteria</taxon>
        <taxon>Alteromonadales</taxon>
        <taxon>Alteromonadaceae</taxon>
        <taxon>Marisediminitalea</taxon>
    </lineage>
</organism>
<evidence type="ECO:0000256" key="10">
    <source>
        <dbReference type="ARBA" id="ARBA00048721"/>
    </source>
</evidence>
<dbReference type="GO" id="GO:0009435">
    <property type="term" value="P:NAD+ biosynthetic process"/>
    <property type="evidence" value="ECO:0007669"/>
    <property type="project" value="UniProtKB-UniRule"/>
</dbReference>
<dbReference type="NCBIfam" id="NF000839">
    <property type="entry name" value="PRK00071.1-1"/>
    <property type="match status" value="1"/>
</dbReference>
<keyword evidence="4 11" id="KW-0662">Pyridine nucleotide biosynthesis</keyword>
<evidence type="ECO:0000256" key="6">
    <source>
        <dbReference type="ARBA" id="ARBA00022695"/>
    </source>
</evidence>
<evidence type="ECO:0000313" key="14">
    <source>
        <dbReference type="Proteomes" id="UP000184520"/>
    </source>
</evidence>
<dbReference type="PANTHER" id="PTHR39321:SF3">
    <property type="entry name" value="PHOSPHOPANTETHEINE ADENYLYLTRANSFERASE"/>
    <property type="match status" value="1"/>
</dbReference>
<dbReference type="SUPFAM" id="SSF52374">
    <property type="entry name" value="Nucleotidylyl transferase"/>
    <property type="match status" value="1"/>
</dbReference>
<dbReference type="EC" id="2.7.7.18" evidence="11"/>
<feature type="domain" description="Cytidyltransferase-like" evidence="12">
    <location>
        <begin position="4"/>
        <end position="181"/>
    </location>
</feature>
<dbReference type="GO" id="GO:0005524">
    <property type="term" value="F:ATP binding"/>
    <property type="evidence" value="ECO:0007669"/>
    <property type="project" value="UniProtKB-KW"/>
</dbReference>
<evidence type="ECO:0000256" key="8">
    <source>
        <dbReference type="ARBA" id="ARBA00022840"/>
    </source>
</evidence>
<comment type="function">
    <text evidence="1 11">Catalyzes the reversible adenylation of nicotinate mononucleotide (NaMN) to nicotinic acid adenine dinucleotide (NaAD).</text>
</comment>
<proteinExistence type="inferred from homology"/>
<keyword evidence="7 11" id="KW-0547">Nucleotide-binding</keyword>
<evidence type="ECO:0000259" key="12">
    <source>
        <dbReference type="Pfam" id="PF01467"/>
    </source>
</evidence>
<comment type="similarity">
    <text evidence="3 11">Belongs to the NadD family.</text>
</comment>
<sequence>MIALLGGTFNPPHQGHINAGLDAINEIGVNKLGLLPCNVPPHKSAPETATKHRLAMLELACRQSSKLYVEPLELSLPAPNYTVKTLAYLRESEPDNGICFLLGEDSLYNLPSWYEWQHLTEFCHLVVMRRPASKGQILPILQDWLNTRLVDTPEALHEQRFGRVYITQSKDYSVSSTQLRNALGQDDPNDNTTSDWLHPDVVHYIDTHKLYRAE</sequence>
<evidence type="ECO:0000256" key="1">
    <source>
        <dbReference type="ARBA" id="ARBA00002324"/>
    </source>
</evidence>
<evidence type="ECO:0000256" key="7">
    <source>
        <dbReference type="ARBA" id="ARBA00022741"/>
    </source>
</evidence>
<dbReference type="GO" id="GO:0004515">
    <property type="term" value="F:nicotinate-nucleotide adenylyltransferase activity"/>
    <property type="evidence" value="ECO:0007669"/>
    <property type="project" value="UniProtKB-UniRule"/>
</dbReference>
<gene>
    <name evidence="11" type="primary">nadD</name>
    <name evidence="13" type="ORF">SAMN05216361_1892</name>
</gene>
<keyword evidence="14" id="KW-1185">Reference proteome</keyword>
<dbReference type="EMBL" id="FQWD01000003">
    <property type="protein sequence ID" value="SHG34132.1"/>
    <property type="molecule type" value="Genomic_DNA"/>
</dbReference>
<dbReference type="InterPro" id="IPR014729">
    <property type="entry name" value="Rossmann-like_a/b/a_fold"/>
</dbReference>
<dbReference type="NCBIfam" id="TIGR00482">
    <property type="entry name" value="nicotinate (nicotinamide) nucleotide adenylyltransferase"/>
    <property type="match status" value="1"/>
</dbReference>
<evidence type="ECO:0000256" key="4">
    <source>
        <dbReference type="ARBA" id="ARBA00022642"/>
    </source>
</evidence>
<dbReference type="InterPro" id="IPR004821">
    <property type="entry name" value="Cyt_trans-like"/>
</dbReference>
<evidence type="ECO:0000256" key="5">
    <source>
        <dbReference type="ARBA" id="ARBA00022679"/>
    </source>
</evidence>